<reference evidence="2" key="1">
    <citation type="submission" date="2020-02" db="EMBL/GenBank/DDBJ databases">
        <authorList>
            <person name="Meier V. D."/>
        </authorList>
    </citation>
    <scope>NUCLEOTIDE SEQUENCE</scope>
    <source>
        <strain evidence="2">AVDCRST_MAG33</strain>
    </source>
</reference>
<evidence type="ECO:0000259" key="1">
    <source>
        <dbReference type="Pfam" id="PF12680"/>
    </source>
</evidence>
<dbReference type="EMBL" id="CADCWK010000057">
    <property type="protein sequence ID" value="CAA9548597.1"/>
    <property type="molecule type" value="Genomic_DNA"/>
</dbReference>
<dbReference type="Pfam" id="PF12680">
    <property type="entry name" value="SnoaL_2"/>
    <property type="match status" value="1"/>
</dbReference>
<dbReference type="SUPFAM" id="SSF54427">
    <property type="entry name" value="NTF2-like"/>
    <property type="match status" value="1"/>
</dbReference>
<dbReference type="InterPro" id="IPR037401">
    <property type="entry name" value="SnoaL-like"/>
</dbReference>
<dbReference type="AlphaFoldDB" id="A0A6J4UER8"/>
<name>A0A6J4UER8_9BACT</name>
<proteinExistence type="predicted"/>
<organism evidence="2">
    <name type="scientific">uncultured Thermomicrobiales bacterium</name>
    <dbReference type="NCBI Taxonomy" id="1645740"/>
    <lineage>
        <taxon>Bacteria</taxon>
        <taxon>Pseudomonadati</taxon>
        <taxon>Thermomicrobiota</taxon>
        <taxon>Thermomicrobia</taxon>
        <taxon>Thermomicrobiales</taxon>
        <taxon>environmental samples</taxon>
    </lineage>
</organism>
<dbReference type="Gene3D" id="3.10.450.50">
    <property type="match status" value="1"/>
</dbReference>
<evidence type="ECO:0000313" key="2">
    <source>
        <dbReference type="EMBL" id="CAA9548597.1"/>
    </source>
</evidence>
<protein>
    <recommendedName>
        <fullName evidence="1">SnoaL-like domain-containing protein</fullName>
    </recommendedName>
</protein>
<accession>A0A6J4UER8</accession>
<sequence>MTNEQIAEAFSRHAFATTYPHLAEDIVWDNVGGPQLSGRADVMEACDQSATYMANVTTRFTRFRMVVGTDSVVVDSVADYTDAEDETTTVASCDIYDFLDGRITRITSYTMELN</sequence>
<gene>
    <name evidence="2" type="ORF">AVDCRST_MAG33-689</name>
</gene>
<feature type="domain" description="SnoaL-like" evidence="1">
    <location>
        <begin position="5"/>
        <end position="106"/>
    </location>
</feature>
<dbReference type="InterPro" id="IPR032710">
    <property type="entry name" value="NTF2-like_dom_sf"/>
</dbReference>